<dbReference type="Proteomes" id="UP000244496">
    <property type="component" value="Chromosome"/>
</dbReference>
<dbReference type="Pfam" id="PF13411">
    <property type="entry name" value="MerR_1"/>
    <property type="match status" value="1"/>
</dbReference>
<evidence type="ECO:0000259" key="3">
    <source>
        <dbReference type="PROSITE" id="PS50937"/>
    </source>
</evidence>
<dbReference type="AlphaFoldDB" id="A0A2S0UKY4"/>
<dbReference type="PANTHER" id="PTHR30204">
    <property type="entry name" value="REDOX-CYCLING DRUG-SENSING TRANSCRIPTIONAL ACTIVATOR SOXR"/>
    <property type="match status" value="1"/>
</dbReference>
<dbReference type="EMBL" id="CP028918">
    <property type="protein sequence ID" value="AWB48455.1"/>
    <property type="molecule type" value="Genomic_DNA"/>
</dbReference>
<dbReference type="Gene3D" id="1.10.1660.10">
    <property type="match status" value="1"/>
</dbReference>
<dbReference type="PROSITE" id="PS50937">
    <property type="entry name" value="HTH_MERR_2"/>
    <property type="match status" value="1"/>
</dbReference>
<proteinExistence type="predicted"/>
<dbReference type="OrthoDB" id="9810140at2"/>
<evidence type="ECO:0000313" key="4">
    <source>
        <dbReference type="EMBL" id="AWB48455.1"/>
    </source>
</evidence>
<dbReference type="GO" id="GO:0003677">
    <property type="term" value="F:DNA binding"/>
    <property type="evidence" value="ECO:0007669"/>
    <property type="project" value="UniProtKB-KW"/>
</dbReference>
<dbReference type="KEGG" id="geh:HYN69_07955"/>
<dbReference type="InterPro" id="IPR047057">
    <property type="entry name" value="MerR_fam"/>
</dbReference>
<dbReference type="CDD" id="cd04765">
    <property type="entry name" value="HTH_MlrA-like_sg2"/>
    <property type="match status" value="1"/>
</dbReference>
<reference evidence="4 5" key="1">
    <citation type="submission" date="2018-04" db="EMBL/GenBank/DDBJ databases">
        <title>Genome sequencing of Gemmobacter.</title>
        <authorList>
            <person name="Yi H."/>
            <person name="Baek M.-G."/>
        </authorList>
    </citation>
    <scope>NUCLEOTIDE SEQUENCE [LARGE SCALE GENOMIC DNA]</scope>
    <source>
        <strain evidence="4 5">HYN0069</strain>
    </source>
</reference>
<organism evidence="4 5">
    <name type="scientific">Paragemmobacter aquarius</name>
    <dbReference type="NCBI Taxonomy" id="2169400"/>
    <lineage>
        <taxon>Bacteria</taxon>
        <taxon>Pseudomonadati</taxon>
        <taxon>Pseudomonadota</taxon>
        <taxon>Alphaproteobacteria</taxon>
        <taxon>Rhodobacterales</taxon>
        <taxon>Paracoccaceae</taxon>
        <taxon>Paragemmobacter</taxon>
    </lineage>
</organism>
<evidence type="ECO:0000256" key="2">
    <source>
        <dbReference type="SAM" id="MobiDB-lite"/>
    </source>
</evidence>
<dbReference type="SUPFAM" id="SSF46955">
    <property type="entry name" value="Putative DNA-binding domain"/>
    <property type="match status" value="1"/>
</dbReference>
<dbReference type="PANTHER" id="PTHR30204:SF15">
    <property type="entry name" value="BLL5018 PROTEIN"/>
    <property type="match status" value="1"/>
</dbReference>
<dbReference type="SMART" id="SM00422">
    <property type="entry name" value="HTH_MERR"/>
    <property type="match status" value="1"/>
</dbReference>
<feature type="region of interest" description="Disordered" evidence="2">
    <location>
        <begin position="169"/>
        <end position="236"/>
    </location>
</feature>
<protein>
    <submittedName>
        <fullName evidence="4">MerR family transcriptional regulator</fullName>
    </submittedName>
</protein>
<feature type="compositionally biased region" description="Basic and acidic residues" evidence="2">
    <location>
        <begin position="220"/>
        <end position="229"/>
    </location>
</feature>
<feature type="domain" description="HTH merR-type" evidence="3">
    <location>
        <begin position="10"/>
        <end position="78"/>
    </location>
</feature>
<accession>A0A2S0UKY4</accession>
<dbReference type="GO" id="GO:0003700">
    <property type="term" value="F:DNA-binding transcription factor activity"/>
    <property type="evidence" value="ECO:0007669"/>
    <property type="project" value="InterPro"/>
</dbReference>
<dbReference type="InterPro" id="IPR000551">
    <property type="entry name" value="MerR-type_HTH_dom"/>
</dbReference>
<gene>
    <name evidence="4" type="ORF">HYN69_07955</name>
</gene>
<dbReference type="InterPro" id="IPR009061">
    <property type="entry name" value="DNA-bd_dom_put_sf"/>
</dbReference>
<keyword evidence="5" id="KW-1185">Reference proteome</keyword>
<evidence type="ECO:0000256" key="1">
    <source>
        <dbReference type="ARBA" id="ARBA00023125"/>
    </source>
</evidence>
<evidence type="ECO:0000313" key="5">
    <source>
        <dbReference type="Proteomes" id="UP000244496"/>
    </source>
</evidence>
<keyword evidence="1" id="KW-0238">DNA-binding</keyword>
<sequence length="275" mass="29714">MEKSADAFRTISEVAEQLDTPAHVLRFWESRFPQVRPVKRAGGRRYYRPADVALLAGIKRLLHDEGVTIRGVQKILREQGVRHVATLGGLTALPQPEADIEAVLARALGPATDPEPVAEVAEVQTAQVISLEAALARAEGRSAQIPLDLGAVEEDAPEAPFVEADEAPLPEPVMLHGPDRGAIAGQDAPREDDGSTAAGNTASDRYDESGDDTADESPDEPGHTLESHGESSVMMRLRMVAPQDVAHRSAELAALRERMLDLRARLAKGVRRRSR</sequence>
<feature type="compositionally biased region" description="Acidic residues" evidence="2">
    <location>
        <begin position="209"/>
        <end position="219"/>
    </location>
</feature>
<dbReference type="RefSeq" id="WP_108435274.1">
    <property type="nucleotide sequence ID" value="NZ_CP028918.1"/>
</dbReference>
<name>A0A2S0UKY4_9RHOB</name>